<feature type="domain" description="CheB-type methylesterase" evidence="9">
    <location>
        <begin position="176"/>
        <end position="368"/>
    </location>
</feature>
<feature type="active site" evidence="5 6">
    <location>
        <position position="188"/>
    </location>
</feature>
<dbReference type="GO" id="GO:0050568">
    <property type="term" value="F:protein-glutamine glutaminase activity"/>
    <property type="evidence" value="ECO:0007669"/>
    <property type="project" value="UniProtKB-UniRule"/>
</dbReference>
<reference evidence="10 11" key="1">
    <citation type="submission" date="2017-05" db="EMBL/GenBank/DDBJ databases">
        <title>Genomic insights into alkan degradation activity of Oleiphilus messinensis.</title>
        <authorList>
            <person name="Kozyavkin S.A."/>
            <person name="Slesarev A.I."/>
            <person name="Golyshin P.N."/>
            <person name="Korzhenkov A."/>
            <person name="Golyshina O.N."/>
            <person name="Toshchakov S.V."/>
        </authorList>
    </citation>
    <scope>NUCLEOTIDE SEQUENCE [LARGE SCALE GENOMIC DNA]</scope>
    <source>
        <strain evidence="10 11">ME102</strain>
    </source>
</reference>
<dbReference type="GO" id="GO:0000156">
    <property type="term" value="F:phosphorelay response regulator activity"/>
    <property type="evidence" value="ECO:0007669"/>
    <property type="project" value="InterPro"/>
</dbReference>
<sequence length="387" mass="41614">MTAKRVLIVDDSAVVRQVLKEIIDADPGFEVMAAVADPLFALRRMEKEWPDIITLDVEMPRMDGITFLKKIMAERPTPIVMCSTLTEKGTDTCMQALAAGAVEIVEKPKAGGSQRLAECSQLILHALKSAAVARIGLRKANAKAAGDVTAPRQTRSRDLAKTHVSLTPGTESAAMVKTTERVIAIGTSTGGTQALERMLSGLPPTVHGMVVVQHMPEKFTAAFARRLDSICALSVKEAADGDRVMPGQVLIAPGGKHMLLKRNGAQYQVEIRDGPLVSRHRPSVDVLFRSVARYAGKNAMGIIMTGMGSDGAAGLLEMKQAGARTLAQDEQSCVVFGMPKEAIKKGGVKETVSLESLPEQIMHYSEQVLPSASKHQDLIANRGLKRF</sequence>
<comment type="function">
    <text evidence="5">Involved in chemotaxis. Part of a chemotaxis signal transduction system that modulates chemotaxis in response to various stimuli. Catalyzes the demethylation of specific methylglutamate residues introduced into the chemoreceptors (methyl-accepting chemotaxis proteins or MCP) by CheR. Also mediates the irreversible deamidation of specific glutamine residues to glutamic acid.</text>
</comment>
<comment type="catalytic activity">
    <reaction evidence="4 5">
        <text>[protein]-L-glutamate 5-O-methyl ester + H2O = L-glutamyl-[protein] + methanol + H(+)</text>
        <dbReference type="Rhea" id="RHEA:23236"/>
        <dbReference type="Rhea" id="RHEA-COMP:10208"/>
        <dbReference type="Rhea" id="RHEA-COMP:10311"/>
        <dbReference type="ChEBI" id="CHEBI:15377"/>
        <dbReference type="ChEBI" id="CHEBI:15378"/>
        <dbReference type="ChEBI" id="CHEBI:17790"/>
        <dbReference type="ChEBI" id="CHEBI:29973"/>
        <dbReference type="ChEBI" id="CHEBI:82795"/>
        <dbReference type="EC" id="3.1.1.61"/>
    </reaction>
</comment>
<dbReference type="OrthoDB" id="9793421at2"/>
<comment type="subcellular location">
    <subcellularLocation>
        <location evidence="5">Cytoplasm</location>
    </subcellularLocation>
</comment>
<feature type="modified residue" description="4-aspartylphosphate" evidence="5 7">
    <location>
        <position position="56"/>
    </location>
</feature>
<comment type="catalytic activity">
    <reaction evidence="5">
        <text>L-glutaminyl-[protein] + H2O = L-glutamyl-[protein] + NH4(+)</text>
        <dbReference type="Rhea" id="RHEA:16441"/>
        <dbReference type="Rhea" id="RHEA-COMP:10207"/>
        <dbReference type="Rhea" id="RHEA-COMP:10208"/>
        <dbReference type="ChEBI" id="CHEBI:15377"/>
        <dbReference type="ChEBI" id="CHEBI:28938"/>
        <dbReference type="ChEBI" id="CHEBI:29973"/>
        <dbReference type="ChEBI" id="CHEBI:30011"/>
        <dbReference type="EC" id="3.5.1.44"/>
    </reaction>
</comment>
<dbReference type="InterPro" id="IPR011006">
    <property type="entry name" value="CheY-like_superfamily"/>
</dbReference>
<organism evidence="10 11">
    <name type="scientific">Oleiphilus messinensis</name>
    <dbReference type="NCBI Taxonomy" id="141451"/>
    <lineage>
        <taxon>Bacteria</taxon>
        <taxon>Pseudomonadati</taxon>
        <taxon>Pseudomonadota</taxon>
        <taxon>Gammaproteobacteria</taxon>
        <taxon>Oceanospirillales</taxon>
        <taxon>Oleiphilaceae</taxon>
        <taxon>Oleiphilus</taxon>
    </lineage>
</organism>
<dbReference type="CDD" id="cd17541">
    <property type="entry name" value="REC_CheB-like"/>
    <property type="match status" value="1"/>
</dbReference>
<dbReference type="KEGG" id="ome:OLMES_5404"/>
<dbReference type="EC" id="3.1.1.61" evidence="5"/>
<dbReference type="GO" id="GO:0006935">
    <property type="term" value="P:chemotaxis"/>
    <property type="evidence" value="ECO:0007669"/>
    <property type="project" value="UniProtKB-UniRule"/>
</dbReference>
<evidence type="ECO:0000256" key="1">
    <source>
        <dbReference type="ARBA" id="ARBA00022490"/>
    </source>
</evidence>
<dbReference type="AlphaFoldDB" id="A0A1Y0IJ15"/>
<dbReference type="RefSeq" id="WP_087464064.1">
    <property type="nucleotide sequence ID" value="NZ_CP021425.1"/>
</dbReference>
<dbReference type="SMART" id="SM00448">
    <property type="entry name" value="REC"/>
    <property type="match status" value="1"/>
</dbReference>
<keyword evidence="2 5" id="KW-0145">Chemotaxis</keyword>
<dbReference type="Pfam" id="PF01339">
    <property type="entry name" value="CheB_methylest"/>
    <property type="match status" value="1"/>
</dbReference>
<dbReference type="InterPro" id="IPR001789">
    <property type="entry name" value="Sig_transdc_resp-reg_receiver"/>
</dbReference>
<evidence type="ECO:0000256" key="6">
    <source>
        <dbReference type="PROSITE-ProRule" id="PRU00050"/>
    </source>
</evidence>
<comment type="PTM">
    <text evidence="5">Phosphorylated by CheA. Phosphorylation of the N-terminal regulatory domain activates the methylesterase activity.</text>
</comment>
<dbReference type="NCBIfam" id="NF009206">
    <property type="entry name" value="PRK12555.1"/>
    <property type="match status" value="1"/>
</dbReference>
<accession>A0A1Y0IJ15</accession>
<evidence type="ECO:0000259" key="8">
    <source>
        <dbReference type="PROSITE" id="PS50110"/>
    </source>
</evidence>
<name>A0A1Y0IJ15_9GAMM</name>
<dbReference type="PANTHER" id="PTHR42872:SF6">
    <property type="entry name" value="PROTEIN-GLUTAMATE METHYLESTERASE_PROTEIN-GLUTAMINE GLUTAMINASE"/>
    <property type="match status" value="1"/>
</dbReference>
<protein>
    <recommendedName>
        <fullName evidence="5">Protein-glutamate methylesterase/protein-glutamine glutaminase</fullName>
        <ecNumber evidence="5">3.1.1.61</ecNumber>
        <ecNumber evidence="5">3.5.1.44</ecNumber>
    </recommendedName>
</protein>
<dbReference type="InterPro" id="IPR000673">
    <property type="entry name" value="Sig_transdc_resp-reg_Me-estase"/>
</dbReference>
<dbReference type="GO" id="GO:0008984">
    <property type="term" value="F:protein-glutamate methylesterase activity"/>
    <property type="evidence" value="ECO:0007669"/>
    <property type="project" value="UniProtKB-UniRule"/>
</dbReference>
<keyword evidence="3 5" id="KW-0378">Hydrolase</keyword>
<evidence type="ECO:0000313" key="10">
    <source>
        <dbReference type="EMBL" id="ARU59384.1"/>
    </source>
</evidence>
<feature type="active site" evidence="5 6">
    <location>
        <position position="214"/>
    </location>
</feature>
<evidence type="ECO:0000256" key="3">
    <source>
        <dbReference type="ARBA" id="ARBA00022801"/>
    </source>
</evidence>
<evidence type="ECO:0000256" key="4">
    <source>
        <dbReference type="ARBA" id="ARBA00048267"/>
    </source>
</evidence>
<dbReference type="InterPro" id="IPR008248">
    <property type="entry name" value="CheB-like"/>
</dbReference>
<evidence type="ECO:0000313" key="11">
    <source>
        <dbReference type="Proteomes" id="UP000196027"/>
    </source>
</evidence>
<proteinExistence type="inferred from homology"/>
<evidence type="ECO:0000259" key="9">
    <source>
        <dbReference type="PROSITE" id="PS50122"/>
    </source>
</evidence>
<comment type="domain">
    <text evidence="5">Contains a C-terminal catalytic domain, and an N-terminal region which modulates catalytic activity.</text>
</comment>
<dbReference type="Gene3D" id="3.40.50.2300">
    <property type="match status" value="1"/>
</dbReference>
<dbReference type="EC" id="3.5.1.44" evidence="5"/>
<dbReference type="InterPro" id="IPR035909">
    <property type="entry name" value="CheB_C"/>
</dbReference>
<keyword evidence="11" id="KW-1185">Reference proteome</keyword>
<evidence type="ECO:0000256" key="2">
    <source>
        <dbReference type="ARBA" id="ARBA00022500"/>
    </source>
</evidence>
<evidence type="ECO:0000256" key="5">
    <source>
        <dbReference type="HAMAP-Rule" id="MF_00099"/>
    </source>
</evidence>
<dbReference type="Gene3D" id="3.40.50.180">
    <property type="entry name" value="Methylesterase CheB, C-terminal domain"/>
    <property type="match status" value="1"/>
</dbReference>
<dbReference type="PROSITE" id="PS50110">
    <property type="entry name" value="RESPONSE_REGULATORY"/>
    <property type="match status" value="1"/>
</dbReference>
<gene>
    <name evidence="5" type="primary">cheB</name>
    <name evidence="10" type="ORF">OLMES_5404</name>
</gene>
<dbReference type="NCBIfam" id="NF001965">
    <property type="entry name" value="PRK00742.1"/>
    <property type="match status" value="1"/>
</dbReference>
<dbReference type="SUPFAM" id="SSF52172">
    <property type="entry name" value="CheY-like"/>
    <property type="match status" value="1"/>
</dbReference>
<dbReference type="CDD" id="cd16432">
    <property type="entry name" value="CheB_Rec"/>
    <property type="match status" value="1"/>
</dbReference>
<keyword evidence="1 5" id="KW-0963">Cytoplasm</keyword>
<feature type="active site" evidence="5 6">
    <location>
        <position position="310"/>
    </location>
</feature>
<evidence type="ECO:0000256" key="7">
    <source>
        <dbReference type="PROSITE-ProRule" id="PRU00169"/>
    </source>
</evidence>
<dbReference type="Pfam" id="PF00072">
    <property type="entry name" value="Response_reg"/>
    <property type="match status" value="1"/>
</dbReference>
<dbReference type="PROSITE" id="PS50122">
    <property type="entry name" value="CHEB"/>
    <property type="match status" value="1"/>
</dbReference>
<comment type="similarity">
    <text evidence="5">Belongs to the CheB family.</text>
</comment>
<dbReference type="HAMAP" id="MF_00099">
    <property type="entry name" value="CheB_chemtxs"/>
    <property type="match status" value="1"/>
</dbReference>
<dbReference type="SUPFAM" id="SSF52738">
    <property type="entry name" value="Methylesterase CheB, C-terminal domain"/>
    <property type="match status" value="1"/>
</dbReference>
<dbReference type="EMBL" id="CP021425">
    <property type="protein sequence ID" value="ARU59384.1"/>
    <property type="molecule type" value="Genomic_DNA"/>
</dbReference>
<dbReference type="GO" id="GO:0005737">
    <property type="term" value="C:cytoplasm"/>
    <property type="evidence" value="ECO:0007669"/>
    <property type="project" value="UniProtKB-SubCell"/>
</dbReference>
<dbReference type="Proteomes" id="UP000196027">
    <property type="component" value="Chromosome"/>
</dbReference>
<keyword evidence="5 7" id="KW-0597">Phosphoprotein</keyword>
<dbReference type="PANTHER" id="PTHR42872">
    <property type="entry name" value="PROTEIN-GLUTAMATE METHYLESTERASE/PROTEIN-GLUTAMINE GLUTAMINASE"/>
    <property type="match status" value="1"/>
</dbReference>
<feature type="domain" description="Response regulatory" evidence="8">
    <location>
        <begin position="5"/>
        <end position="122"/>
    </location>
</feature>
<dbReference type="PIRSF" id="PIRSF000876">
    <property type="entry name" value="RR_chemtxs_CheB"/>
    <property type="match status" value="1"/>
</dbReference>